<reference evidence="7 8" key="2">
    <citation type="journal article" date="2012" name="Environ. Microbiol.">
        <title>Characterization of the first alginolytic operons in a marine bacterium: from their emergence in marine Flavobacteriia to their independent transfers to marine Proteobacteria and human gut Bacteroides.</title>
        <authorList>
            <person name="Thomas F."/>
            <person name="Barbeyron T."/>
            <person name="Tonon T."/>
            <person name="Genicot S."/>
            <person name="Czjzek M."/>
            <person name="Michel G."/>
        </authorList>
    </citation>
    <scope>NUCLEOTIDE SEQUENCE [LARGE SCALE GENOMIC DNA]</scope>
    <source>
        <strain evidence="8">DSM 12802 / CCUG 47099 / CIP 106680 / NCIMB 13871 / Dsij</strain>
    </source>
</reference>
<dbReference type="EMBL" id="FP476056">
    <property type="protein sequence ID" value="CAZ94533.1"/>
    <property type="molecule type" value="Genomic_DNA"/>
</dbReference>
<dbReference type="InterPro" id="IPR013249">
    <property type="entry name" value="RNA_pol_sigma70_r4_t2"/>
</dbReference>
<dbReference type="GO" id="GO:0003677">
    <property type="term" value="F:DNA binding"/>
    <property type="evidence" value="ECO:0007669"/>
    <property type="project" value="InterPro"/>
</dbReference>
<evidence type="ECO:0000313" key="8">
    <source>
        <dbReference type="Proteomes" id="UP000008898"/>
    </source>
</evidence>
<dbReference type="NCBIfam" id="TIGR02937">
    <property type="entry name" value="sigma70-ECF"/>
    <property type="match status" value="1"/>
</dbReference>
<proteinExistence type="inferred from homology"/>
<reference evidence="8" key="1">
    <citation type="submission" date="2009-07" db="EMBL/GenBank/DDBJ databases">
        <title>Complete genome sequence of Zobellia galactanivorans Dsij.</title>
        <authorList>
            <consortium name="Genoscope - CEA"/>
        </authorList>
    </citation>
    <scope>NUCLEOTIDE SEQUENCE [LARGE SCALE GENOMIC DNA]</scope>
    <source>
        <strain evidence="8">DSM 12802 / CCUG 47099 / CIP 106680 / NCIMB 13871 / Dsij</strain>
    </source>
</reference>
<dbReference type="InterPro" id="IPR039425">
    <property type="entry name" value="RNA_pol_sigma-70-like"/>
</dbReference>
<gene>
    <name evidence="7" type="ordered locus">zobellia_460</name>
</gene>
<dbReference type="InterPro" id="IPR036388">
    <property type="entry name" value="WH-like_DNA-bd_sf"/>
</dbReference>
<dbReference type="OrthoDB" id="1100095at2"/>
<dbReference type="GO" id="GO:0006352">
    <property type="term" value="P:DNA-templated transcription initiation"/>
    <property type="evidence" value="ECO:0007669"/>
    <property type="project" value="InterPro"/>
</dbReference>
<keyword evidence="8" id="KW-1185">Reference proteome</keyword>
<evidence type="ECO:0000256" key="2">
    <source>
        <dbReference type="ARBA" id="ARBA00023015"/>
    </source>
</evidence>
<dbReference type="SUPFAM" id="SSF88946">
    <property type="entry name" value="Sigma2 domain of RNA polymerase sigma factors"/>
    <property type="match status" value="1"/>
</dbReference>
<keyword evidence="4" id="KW-0804">Transcription</keyword>
<dbReference type="Gene3D" id="1.10.1740.10">
    <property type="match status" value="1"/>
</dbReference>
<dbReference type="Gene3D" id="1.10.10.10">
    <property type="entry name" value="Winged helix-like DNA-binding domain superfamily/Winged helix DNA-binding domain"/>
    <property type="match status" value="1"/>
</dbReference>
<evidence type="ECO:0000256" key="4">
    <source>
        <dbReference type="ARBA" id="ARBA00023163"/>
    </source>
</evidence>
<dbReference type="Proteomes" id="UP000008898">
    <property type="component" value="Chromosome"/>
</dbReference>
<dbReference type="InterPro" id="IPR013325">
    <property type="entry name" value="RNA_pol_sigma_r2"/>
</dbReference>
<comment type="similarity">
    <text evidence="1">Belongs to the sigma-70 factor family. ECF subfamily.</text>
</comment>
<feature type="domain" description="RNA polymerase sigma-70 region 2" evidence="5">
    <location>
        <begin position="26"/>
        <end position="92"/>
    </location>
</feature>
<evidence type="ECO:0000259" key="6">
    <source>
        <dbReference type="Pfam" id="PF08281"/>
    </source>
</evidence>
<protein>
    <submittedName>
        <fullName evidence="7">RNA polymerase ECF-type sigma factor</fullName>
    </submittedName>
</protein>
<dbReference type="HOGENOM" id="CLU_047691_4_3_10"/>
<dbReference type="InterPro" id="IPR013324">
    <property type="entry name" value="RNA_pol_sigma_r3/r4-like"/>
</dbReference>
<dbReference type="STRING" id="63186.ZOBELLIA_460"/>
<dbReference type="AlphaFoldDB" id="G0L0Y0"/>
<accession>G0L0Y0</accession>
<dbReference type="Pfam" id="PF08281">
    <property type="entry name" value="Sigma70_r4_2"/>
    <property type="match status" value="1"/>
</dbReference>
<dbReference type="PANTHER" id="PTHR43133">
    <property type="entry name" value="RNA POLYMERASE ECF-TYPE SIGMA FACTO"/>
    <property type="match status" value="1"/>
</dbReference>
<dbReference type="NCBIfam" id="TIGR02985">
    <property type="entry name" value="Sig70_bacteroi1"/>
    <property type="match status" value="1"/>
</dbReference>
<organism evidence="7 8">
    <name type="scientific">Zobellia galactanivorans (strain DSM 12802 / CCUG 47099 / CIP 106680 / NCIMB 13871 / Dsij)</name>
    <dbReference type="NCBI Taxonomy" id="63186"/>
    <lineage>
        <taxon>Bacteria</taxon>
        <taxon>Pseudomonadati</taxon>
        <taxon>Bacteroidota</taxon>
        <taxon>Flavobacteriia</taxon>
        <taxon>Flavobacteriales</taxon>
        <taxon>Flavobacteriaceae</taxon>
        <taxon>Zobellia</taxon>
    </lineage>
</organism>
<dbReference type="RefSeq" id="WP_013991845.1">
    <property type="nucleotide sequence ID" value="NC_015844.1"/>
</dbReference>
<dbReference type="InterPro" id="IPR014284">
    <property type="entry name" value="RNA_pol_sigma-70_dom"/>
</dbReference>
<keyword evidence="3" id="KW-0731">Sigma factor</keyword>
<dbReference type="InterPro" id="IPR007627">
    <property type="entry name" value="RNA_pol_sigma70_r2"/>
</dbReference>
<dbReference type="SUPFAM" id="SSF88659">
    <property type="entry name" value="Sigma3 and sigma4 domains of RNA polymerase sigma factors"/>
    <property type="match status" value="1"/>
</dbReference>
<dbReference type="InterPro" id="IPR014327">
    <property type="entry name" value="RNA_pol_sigma70_bacteroid"/>
</dbReference>
<evidence type="ECO:0000256" key="1">
    <source>
        <dbReference type="ARBA" id="ARBA00010641"/>
    </source>
</evidence>
<dbReference type="Pfam" id="PF04542">
    <property type="entry name" value="Sigma70_r2"/>
    <property type="match status" value="1"/>
</dbReference>
<dbReference type="KEGG" id="zga:ZOBELLIA_460"/>
<feature type="domain" description="RNA polymerase sigma factor 70 region 4 type 2" evidence="6">
    <location>
        <begin position="124"/>
        <end position="172"/>
    </location>
</feature>
<evidence type="ECO:0000313" key="7">
    <source>
        <dbReference type="EMBL" id="CAZ94533.1"/>
    </source>
</evidence>
<dbReference type="PANTHER" id="PTHR43133:SF46">
    <property type="entry name" value="RNA POLYMERASE SIGMA-70 FACTOR ECF SUBFAMILY"/>
    <property type="match status" value="1"/>
</dbReference>
<keyword evidence="2" id="KW-0805">Transcription regulation</keyword>
<dbReference type="GO" id="GO:0016987">
    <property type="term" value="F:sigma factor activity"/>
    <property type="evidence" value="ECO:0007669"/>
    <property type="project" value="UniProtKB-KW"/>
</dbReference>
<evidence type="ECO:0000259" key="5">
    <source>
        <dbReference type="Pfam" id="PF04542"/>
    </source>
</evidence>
<name>G0L0Y0_ZOBGA</name>
<sequence>MKRHFNDQSLLIEGLKKGNEEAYVYLVENYHNRLCAYANSLMRDDLLAEDIVQNVFVQIWEKRKKLNHELSLDSYLYKSVHNKFIDEYRKGKAVMALEKKYLTALELAVEEKDEVQEQKVLNVLFAAIQELPPKCKQIFLMSKKEGLTNIEISQCLNLSKKTVENQITKAFRILRDKMGEKYETILMLVFGMVQRNTEST</sequence>
<dbReference type="PATRIC" id="fig|63186.3.peg.457"/>
<evidence type="ECO:0000256" key="3">
    <source>
        <dbReference type="ARBA" id="ARBA00023082"/>
    </source>
</evidence>